<feature type="domain" description="Aminoglycoside phosphotransferase" evidence="2">
    <location>
        <begin position="35"/>
        <end position="273"/>
    </location>
</feature>
<geneLocation type="plasmid" evidence="4">
    <name>patcfbp7129a</name>
</geneLocation>
<organism evidence="3 4">
    <name type="scientific">Agrobacterium tumefaciens</name>
    <dbReference type="NCBI Taxonomy" id="358"/>
    <lineage>
        <taxon>Bacteria</taxon>
        <taxon>Pseudomonadati</taxon>
        <taxon>Pseudomonadota</taxon>
        <taxon>Alphaproteobacteria</taxon>
        <taxon>Hyphomicrobiales</taxon>
        <taxon>Rhizobiaceae</taxon>
        <taxon>Rhizobium/Agrobacterium group</taxon>
        <taxon>Agrobacterium</taxon>
        <taxon>Agrobacterium tumefaciens complex</taxon>
    </lineage>
</organism>
<dbReference type="PANTHER" id="PTHR21064:SF6">
    <property type="entry name" value="AMINOGLYCOSIDE PHOSPHOTRANSFERASE DOMAIN-CONTAINING PROTEIN"/>
    <property type="match status" value="1"/>
</dbReference>
<evidence type="ECO:0000259" key="2">
    <source>
        <dbReference type="Pfam" id="PF01636"/>
    </source>
</evidence>
<dbReference type="GO" id="GO:0004413">
    <property type="term" value="F:homoserine kinase activity"/>
    <property type="evidence" value="ECO:0007669"/>
    <property type="project" value="TreeGrafter"/>
</dbReference>
<evidence type="ECO:0000313" key="3">
    <source>
        <dbReference type="EMBL" id="QCL97676.1"/>
    </source>
</evidence>
<dbReference type="Gene3D" id="3.90.1200.10">
    <property type="match status" value="1"/>
</dbReference>
<dbReference type="PANTHER" id="PTHR21064">
    <property type="entry name" value="AMINOGLYCOSIDE PHOSPHOTRANSFERASE DOMAIN-CONTAINING PROTEIN-RELATED"/>
    <property type="match status" value="1"/>
</dbReference>
<dbReference type="InterPro" id="IPR002575">
    <property type="entry name" value="Aminoglycoside_PTrfase"/>
</dbReference>
<name>A0A4D7YV16_AGRTU</name>
<dbReference type="InterPro" id="IPR050249">
    <property type="entry name" value="Pseudomonas-type_ThrB"/>
</dbReference>
<keyword evidence="3" id="KW-0614">Plasmid</keyword>
<dbReference type="SUPFAM" id="SSF56112">
    <property type="entry name" value="Protein kinase-like (PK-like)"/>
    <property type="match status" value="1"/>
</dbReference>
<dbReference type="EMBL" id="CP039924">
    <property type="protein sequence ID" value="QCL97676.1"/>
    <property type="molecule type" value="Genomic_DNA"/>
</dbReference>
<protein>
    <submittedName>
        <fullName evidence="3">Homoserine kinase</fullName>
    </submittedName>
</protein>
<dbReference type="InterPro" id="IPR011009">
    <property type="entry name" value="Kinase-like_dom_sf"/>
</dbReference>
<dbReference type="GO" id="GO:0009088">
    <property type="term" value="P:threonine biosynthetic process"/>
    <property type="evidence" value="ECO:0007669"/>
    <property type="project" value="TreeGrafter"/>
</dbReference>
<evidence type="ECO:0000313" key="4">
    <source>
        <dbReference type="Proteomes" id="UP000298649"/>
    </source>
</evidence>
<evidence type="ECO:0000256" key="1">
    <source>
        <dbReference type="ARBA" id="ARBA00038240"/>
    </source>
</evidence>
<sequence length="327" mass="36065">MIGTDDFLRHLHDRASRALVHWGLEGTETRLIKYRENAVFRVRLADGAYAALRLHRPGYHRRDTILSELLFVAHLVGEGARAPAPLPTLSGTLLAECGRDGVTDYASLVCWMEGAPLGESGRLLAHAPDEAQALFHRLGATLAQLHDSADRFKGNDSFVRPAWDRDGLLGDAPLWGRFWDCEGLSPDSAAGLARLRARLFDHLAQAGTDGLDYGLIHADGVRENVMVHGEEIGLIDFDDCGYGYRLFDLATVLLKNRIEPHYPALEAALITGYRSCRSLSDAALALLPLFVVMRSLTYIGWAAARPEMAHKTQKYADDALELAEQIL</sequence>
<proteinExistence type="inferred from homology"/>
<reference evidence="3 4" key="1">
    <citation type="submission" date="2019-04" db="EMBL/GenBank/DDBJ databases">
        <title>Complete genome sequence of Agrobacterium tumefaciens CFBP7129.</title>
        <authorList>
            <person name="Haryono M."/>
            <person name="Lin Y.-C."/>
            <person name="Lai E.-M."/>
            <person name="Kuo C.-H."/>
        </authorList>
    </citation>
    <scope>NUCLEOTIDE SEQUENCE [LARGE SCALE GENOMIC DNA]</scope>
    <source>
        <strain evidence="3 4">CFBP7129</strain>
        <plasmid evidence="4">patcfbp7129a</plasmid>
    </source>
</reference>
<dbReference type="Proteomes" id="UP000298649">
    <property type="component" value="Plasmid pAtCFBP7129a"/>
</dbReference>
<comment type="similarity">
    <text evidence="1">Belongs to the pseudomonas-type ThrB family.</text>
</comment>
<keyword evidence="3" id="KW-0808">Transferase</keyword>
<dbReference type="AlphaFoldDB" id="A0A4D7YV16"/>
<gene>
    <name evidence="3" type="ORF">CFBP7129_25945</name>
</gene>
<keyword evidence="3" id="KW-0418">Kinase</keyword>
<accession>A0A4D7YV16</accession>
<dbReference type="RefSeq" id="WP_137006036.1">
    <property type="nucleotide sequence ID" value="NZ_CP039924.1"/>
</dbReference>
<dbReference type="Pfam" id="PF01636">
    <property type="entry name" value="APH"/>
    <property type="match status" value="1"/>
</dbReference>